<name>A0A5C3EFG4_9BASI</name>
<sequence length="318" mass="35113">MPSHPHHHPADPNLGDDGYAADELPTAPNALLHLKPGRLVNDVDEEIFLLYTLNAKSEHDGGLGYVNHSSDKIYVAIDGSKWSFALSDRNLSGKIVVPIYQDVTSLRSSKGNTGSVLWRSTIELAIRFHKGAIFDLALFKNASVLELGAGTGALPAMLSGLSKTWLATDQQELLPLMRKNLDMHSRVKVAALDWFDFLHPPSLHSALLRKKHILDHINPASTTRGRDDDDNDAAIQGVDVIICCDCIYNPGLFDALIATLNVFTHSQKTVVLVSCEMRSDESLAEFLTKWKASDPDWVIVSLEERFEKGFVALAAWKH</sequence>
<organism evidence="2 3">
    <name type="scientific">Ustilago trichophora</name>
    <dbReference type="NCBI Taxonomy" id="86804"/>
    <lineage>
        <taxon>Eukaryota</taxon>
        <taxon>Fungi</taxon>
        <taxon>Dikarya</taxon>
        <taxon>Basidiomycota</taxon>
        <taxon>Ustilaginomycotina</taxon>
        <taxon>Ustilaginomycetes</taxon>
        <taxon>Ustilaginales</taxon>
        <taxon>Ustilaginaceae</taxon>
        <taxon>Ustilago</taxon>
    </lineage>
</organism>
<dbReference type="Pfam" id="PF10294">
    <property type="entry name" value="Methyltransf_16"/>
    <property type="match status" value="2"/>
</dbReference>
<evidence type="ECO:0000313" key="2">
    <source>
        <dbReference type="EMBL" id="SPO28366.1"/>
    </source>
</evidence>
<keyword evidence="3" id="KW-1185">Reference proteome</keyword>
<reference evidence="2 3" key="1">
    <citation type="submission" date="2018-03" db="EMBL/GenBank/DDBJ databases">
        <authorList>
            <person name="Guldener U."/>
        </authorList>
    </citation>
    <scope>NUCLEOTIDE SEQUENCE [LARGE SCALE GENOMIC DNA]</scope>
    <source>
        <strain evidence="2 3">NBRC100155</strain>
    </source>
</reference>
<evidence type="ECO:0000256" key="1">
    <source>
        <dbReference type="SAM" id="MobiDB-lite"/>
    </source>
</evidence>
<dbReference type="SUPFAM" id="SSF53335">
    <property type="entry name" value="S-adenosyl-L-methionine-dependent methyltransferases"/>
    <property type="match status" value="1"/>
</dbReference>
<feature type="region of interest" description="Disordered" evidence="1">
    <location>
        <begin position="1"/>
        <end position="20"/>
    </location>
</feature>
<dbReference type="GO" id="GO:0005829">
    <property type="term" value="C:cytosol"/>
    <property type="evidence" value="ECO:0007669"/>
    <property type="project" value="TreeGrafter"/>
</dbReference>
<protein>
    <submittedName>
        <fullName evidence="2">Related to RKM5 - protein lysine methyltransferase</fullName>
    </submittedName>
</protein>
<dbReference type="InterPro" id="IPR019410">
    <property type="entry name" value="Methyltransf_16"/>
</dbReference>
<evidence type="ECO:0000313" key="3">
    <source>
        <dbReference type="Proteomes" id="UP000324022"/>
    </source>
</evidence>
<dbReference type="AlphaFoldDB" id="A0A5C3EFG4"/>
<dbReference type="PANTHER" id="PTHR14614">
    <property type="entry name" value="HEPATOCELLULAR CARCINOMA-ASSOCIATED ANTIGEN"/>
    <property type="match status" value="1"/>
</dbReference>
<dbReference type="Gene3D" id="3.40.50.150">
    <property type="entry name" value="Vaccinia Virus protein VP39"/>
    <property type="match status" value="1"/>
</dbReference>
<dbReference type="GO" id="GO:0032259">
    <property type="term" value="P:methylation"/>
    <property type="evidence" value="ECO:0007669"/>
    <property type="project" value="UniProtKB-KW"/>
</dbReference>
<dbReference type="InterPro" id="IPR029063">
    <property type="entry name" value="SAM-dependent_MTases_sf"/>
</dbReference>
<dbReference type="EMBL" id="OOIN01000022">
    <property type="protein sequence ID" value="SPO28366.1"/>
    <property type="molecule type" value="Genomic_DNA"/>
</dbReference>
<dbReference type="GO" id="GO:0032991">
    <property type="term" value="C:protein-containing complex"/>
    <property type="evidence" value="ECO:0007669"/>
    <property type="project" value="TreeGrafter"/>
</dbReference>
<proteinExistence type="predicted"/>
<gene>
    <name evidence="2" type="ORF">UTRI_04763</name>
</gene>
<accession>A0A5C3EFG4</accession>
<dbReference type="PANTHER" id="PTHR14614:SF109">
    <property type="entry name" value="RIBOSOMAL LYSINE N-METHYLTRANSFERASE 5"/>
    <property type="match status" value="1"/>
</dbReference>
<keyword evidence="2" id="KW-0489">Methyltransferase</keyword>
<dbReference type="GO" id="GO:0008757">
    <property type="term" value="F:S-adenosylmethionine-dependent methyltransferase activity"/>
    <property type="evidence" value="ECO:0007669"/>
    <property type="project" value="UniProtKB-ARBA"/>
</dbReference>
<dbReference type="OrthoDB" id="2529286at2759"/>
<keyword evidence="2" id="KW-0808">Transferase</keyword>
<dbReference type="Proteomes" id="UP000324022">
    <property type="component" value="Unassembled WGS sequence"/>
</dbReference>